<sequence>MNEGGDAVDGVIELVSLAEQAAEVETLTESSNVSGAEPAAEVGSSLVREAGLSQMAEMGHVPAAGSPMHCGAAMSLSVSPGPVTSGRSDGEVWPAWACSCGFRMDAEASDFVGSVWTAAALVESLQWEMDSAKESLGHAVRQATLAGVEGRDLQLASGLTEPDLKELLG</sequence>
<name>A0AAX3EJS1_PAEUR</name>
<dbReference type="EMBL" id="CP101185">
    <property type="protein sequence ID" value="UYV98201.1"/>
    <property type="molecule type" value="Genomic_DNA"/>
</dbReference>
<dbReference type="GeneID" id="79882319"/>
<keyword evidence="2" id="KW-1185">Reference proteome</keyword>
<organism evidence="1 2">
    <name type="scientific">Paenarthrobacter ureafaciens</name>
    <dbReference type="NCBI Taxonomy" id="37931"/>
    <lineage>
        <taxon>Bacteria</taxon>
        <taxon>Bacillati</taxon>
        <taxon>Actinomycetota</taxon>
        <taxon>Actinomycetes</taxon>
        <taxon>Micrococcales</taxon>
        <taxon>Micrococcaceae</taxon>
        <taxon>Paenarthrobacter</taxon>
    </lineage>
</organism>
<evidence type="ECO:0000313" key="2">
    <source>
        <dbReference type="Proteomes" id="UP001163293"/>
    </source>
</evidence>
<evidence type="ECO:0000313" key="1">
    <source>
        <dbReference type="EMBL" id="UYV98201.1"/>
    </source>
</evidence>
<gene>
    <name evidence="1" type="ORF">NL394_02910</name>
</gene>
<dbReference type="RefSeq" id="WP_021471703.1">
    <property type="nucleotide sequence ID" value="NZ_BDMH01000005.1"/>
</dbReference>
<reference evidence="1" key="1">
    <citation type="submission" date="2022-07" db="EMBL/GenBank/DDBJ databases">
        <authorList>
            <person name="Wu T."/>
        </authorList>
    </citation>
    <scope>NUCLEOTIDE SEQUENCE</scope>
    <source>
        <strain evidence="1">SD-1</strain>
    </source>
</reference>
<proteinExistence type="predicted"/>
<dbReference type="Proteomes" id="UP001163293">
    <property type="component" value="Chromosome"/>
</dbReference>
<protein>
    <submittedName>
        <fullName evidence="1">Uncharacterized protein</fullName>
    </submittedName>
</protein>
<dbReference type="AlphaFoldDB" id="A0AAX3EJS1"/>
<accession>A0AAX3EJS1</accession>